<dbReference type="PROSITE" id="PS51125">
    <property type="entry name" value="NHL"/>
    <property type="match status" value="3"/>
</dbReference>
<dbReference type="InterPro" id="IPR011042">
    <property type="entry name" value="6-blade_b-propeller_TolB-like"/>
</dbReference>
<proteinExistence type="predicted"/>
<gene>
    <name evidence="3" type="ORF">GETHED_21770</name>
</gene>
<name>A0ABQ5PZV8_9BACT</name>
<evidence type="ECO:0000256" key="2">
    <source>
        <dbReference type="PROSITE-ProRule" id="PRU00504"/>
    </source>
</evidence>
<evidence type="ECO:0008006" key="5">
    <source>
        <dbReference type="Google" id="ProtNLM"/>
    </source>
</evidence>
<accession>A0ABQ5PZV8</accession>
<dbReference type="SUPFAM" id="SSF75011">
    <property type="entry name" value="3-carboxy-cis,cis-mucoante lactonizing enzyme"/>
    <property type="match status" value="1"/>
</dbReference>
<dbReference type="RefSeq" id="WP_285609238.1">
    <property type="nucleotide sequence ID" value="NZ_BSDC01000003.1"/>
</dbReference>
<evidence type="ECO:0000313" key="3">
    <source>
        <dbReference type="EMBL" id="GLH67813.1"/>
    </source>
</evidence>
<organism evidence="3 4">
    <name type="scientific">Geothrix edaphica</name>
    <dbReference type="NCBI Taxonomy" id="2927976"/>
    <lineage>
        <taxon>Bacteria</taxon>
        <taxon>Pseudomonadati</taxon>
        <taxon>Acidobacteriota</taxon>
        <taxon>Holophagae</taxon>
        <taxon>Holophagales</taxon>
        <taxon>Holophagaceae</taxon>
        <taxon>Geothrix</taxon>
    </lineage>
</organism>
<protein>
    <recommendedName>
        <fullName evidence="5">6-bladed beta-propeller</fullName>
    </recommendedName>
</protein>
<feature type="repeat" description="NHL" evidence="2">
    <location>
        <begin position="219"/>
        <end position="262"/>
    </location>
</feature>
<dbReference type="EMBL" id="BSDC01000003">
    <property type="protein sequence ID" value="GLH67813.1"/>
    <property type="molecule type" value="Genomic_DNA"/>
</dbReference>
<dbReference type="InterPro" id="IPR001258">
    <property type="entry name" value="NHL_repeat"/>
</dbReference>
<dbReference type="Gene3D" id="2.120.10.30">
    <property type="entry name" value="TolB, C-terminal domain"/>
    <property type="match status" value="3"/>
</dbReference>
<keyword evidence="1" id="KW-0677">Repeat</keyword>
<dbReference type="Proteomes" id="UP001165044">
    <property type="component" value="Unassembled WGS sequence"/>
</dbReference>
<sequence length="371" mass="40450">MIRTSQSCSPQHPRPFRARIAALRRVALGALLLLALPLPALHGQGKAKAGEDLQWPPPPNEPRIKWVAEYRNEFDVGAKKRTSFMDRLTGKGQESLVLKRPLSVAVDEKGTIFVGDFGLGITAIDPVNHKMWRFADVSQRSLNAPAGVAVDSKFVYATDANANALAVFDKQGHFIQGLTVNDGLKRPVGVAVDEARDMVIVVNGGDHNILVFNRALKLVKKFGSRGDKVGQFNYPTFCCVIPGTGFAVCDTGNFRIQIFDYACKFIRAFGKPGDSSGTFARPKGIAVDSDSNLYVVDSTFCNFQIFRLDGQVLEHVGRGGPGKAQFQIPAGIAIGKDGGIYVADEMNARIQRFQYFPEKKKDAPAEPKPKG</sequence>
<feature type="repeat" description="NHL" evidence="2">
    <location>
        <begin position="313"/>
        <end position="356"/>
    </location>
</feature>
<dbReference type="Pfam" id="PF01436">
    <property type="entry name" value="NHL"/>
    <property type="match status" value="1"/>
</dbReference>
<evidence type="ECO:0000256" key="1">
    <source>
        <dbReference type="ARBA" id="ARBA00022737"/>
    </source>
</evidence>
<reference evidence="3" key="1">
    <citation type="journal article" date="2023" name="Antonie Van Leeuwenhoek">
        <title>Mesoterricola silvestris gen. nov., sp. nov., Mesoterricola sediminis sp. nov., Geothrix oryzae sp. nov., Geothrix edaphica sp. nov., Geothrix rubra sp. nov., and Geothrix limicola sp. nov., six novel members of Acidobacteriota isolated from soils.</title>
        <authorList>
            <person name="Itoh H."/>
            <person name="Sugisawa Y."/>
            <person name="Mise K."/>
            <person name="Xu Z."/>
            <person name="Kuniyasu M."/>
            <person name="Ushijima N."/>
            <person name="Kawano K."/>
            <person name="Kobayashi E."/>
            <person name="Shiratori Y."/>
            <person name="Masuda Y."/>
            <person name="Senoo K."/>
        </authorList>
    </citation>
    <scope>NUCLEOTIDE SEQUENCE</scope>
    <source>
        <strain evidence="3">Red802</strain>
    </source>
</reference>
<comment type="caution">
    <text evidence="3">The sequence shown here is derived from an EMBL/GenBank/DDBJ whole genome shotgun (WGS) entry which is preliminary data.</text>
</comment>
<dbReference type="PANTHER" id="PTHR24104:SF25">
    <property type="entry name" value="PROTEIN LIN-41"/>
    <property type="match status" value="1"/>
</dbReference>
<evidence type="ECO:0000313" key="4">
    <source>
        <dbReference type="Proteomes" id="UP001165044"/>
    </source>
</evidence>
<keyword evidence="4" id="KW-1185">Reference proteome</keyword>
<dbReference type="PANTHER" id="PTHR24104">
    <property type="entry name" value="E3 UBIQUITIN-PROTEIN LIGASE NHLRC1-RELATED"/>
    <property type="match status" value="1"/>
</dbReference>
<dbReference type="InterPro" id="IPR050952">
    <property type="entry name" value="TRIM-NHL_E3_ligases"/>
</dbReference>
<feature type="repeat" description="NHL" evidence="2">
    <location>
        <begin position="269"/>
        <end position="309"/>
    </location>
</feature>